<dbReference type="GO" id="GO:0016485">
    <property type="term" value="P:protein processing"/>
    <property type="evidence" value="ECO:0007669"/>
    <property type="project" value="UniProtKB-ARBA"/>
</dbReference>
<evidence type="ECO:0000313" key="7">
    <source>
        <dbReference type="EMBL" id="EFX79659.1"/>
    </source>
</evidence>
<dbReference type="FunFam" id="2.40.10.10:FF:000047">
    <property type="entry name" value="Trypsin eta"/>
    <property type="match status" value="1"/>
</dbReference>
<dbReference type="InterPro" id="IPR001314">
    <property type="entry name" value="Peptidase_S1A"/>
</dbReference>
<dbReference type="PANTHER" id="PTHR24252:SF7">
    <property type="entry name" value="HYALIN"/>
    <property type="match status" value="1"/>
</dbReference>
<organism evidence="7 8">
    <name type="scientific">Daphnia pulex</name>
    <name type="common">Water flea</name>
    <dbReference type="NCBI Taxonomy" id="6669"/>
    <lineage>
        <taxon>Eukaryota</taxon>
        <taxon>Metazoa</taxon>
        <taxon>Ecdysozoa</taxon>
        <taxon>Arthropoda</taxon>
        <taxon>Crustacea</taxon>
        <taxon>Branchiopoda</taxon>
        <taxon>Diplostraca</taxon>
        <taxon>Cladocera</taxon>
        <taxon>Anomopoda</taxon>
        <taxon>Daphniidae</taxon>
        <taxon>Daphnia</taxon>
    </lineage>
</organism>
<protein>
    <recommendedName>
        <fullName evidence="6">Peptidase S1 domain-containing protein</fullName>
    </recommendedName>
</protein>
<keyword evidence="4" id="KW-0645">Protease</keyword>
<dbReference type="HOGENOM" id="CLU_006842_9_0_1"/>
<reference evidence="7 8" key="1">
    <citation type="journal article" date="2011" name="Science">
        <title>The ecoresponsive genome of Daphnia pulex.</title>
        <authorList>
            <person name="Colbourne J.K."/>
            <person name="Pfrender M.E."/>
            <person name="Gilbert D."/>
            <person name="Thomas W.K."/>
            <person name="Tucker A."/>
            <person name="Oakley T.H."/>
            <person name="Tokishita S."/>
            <person name="Aerts A."/>
            <person name="Arnold G.J."/>
            <person name="Basu M.K."/>
            <person name="Bauer D.J."/>
            <person name="Caceres C.E."/>
            <person name="Carmel L."/>
            <person name="Casola C."/>
            <person name="Choi J.H."/>
            <person name="Detter J.C."/>
            <person name="Dong Q."/>
            <person name="Dusheyko S."/>
            <person name="Eads B.D."/>
            <person name="Frohlich T."/>
            <person name="Geiler-Samerotte K.A."/>
            <person name="Gerlach D."/>
            <person name="Hatcher P."/>
            <person name="Jogdeo S."/>
            <person name="Krijgsveld J."/>
            <person name="Kriventseva E.V."/>
            <person name="Kultz D."/>
            <person name="Laforsch C."/>
            <person name="Lindquist E."/>
            <person name="Lopez J."/>
            <person name="Manak J.R."/>
            <person name="Muller J."/>
            <person name="Pangilinan J."/>
            <person name="Patwardhan R.P."/>
            <person name="Pitluck S."/>
            <person name="Pritham E.J."/>
            <person name="Rechtsteiner A."/>
            <person name="Rho M."/>
            <person name="Rogozin I.B."/>
            <person name="Sakarya O."/>
            <person name="Salamov A."/>
            <person name="Schaack S."/>
            <person name="Shapiro H."/>
            <person name="Shiga Y."/>
            <person name="Skalitzky C."/>
            <person name="Smith Z."/>
            <person name="Souvorov A."/>
            <person name="Sung W."/>
            <person name="Tang Z."/>
            <person name="Tsuchiya D."/>
            <person name="Tu H."/>
            <person name="Vos H."/>
            <person name="Wang M."/>
            <person name="Wolf Y.I."/>
            <person name="Yamagata H."/>
            <person name="Yamada T."/>
            <person name="Ye Y."/>
            <person name="Shaw J.R."/>
            <person name="Andrews J."/>
            <person name="Crease T.J."/>
            <person name="Tang H."/>
            <person name="Lucas S.M."/>
            <person name="Robertson H.M."/>
            <person name="Bork P."/>
            <person name="Koonin E.V."/>
            <person name="Zdobnov E.M."/>
            <person name="Grigoriev I.V."/>
            <person name="Lynch M."/>
            <person name="Boore J.L."/>
        </authorList>
    </citation>
    <scope>NUCLEOTIDE SEQUENCE [LARGE SCALE GENOMIC DNA]</scope>
</reference>
<feature type="domain" description="Peptidase S1" evidence="6">
    <location>
        <begin position="100"/>
        <end position="344"/>
    </location>
</feature>
<gene>
    <name evidence="7" type="ORF">DAPPUDRAFT_104230</name>
</gene>
<keyword evidence="4" id="KW-0378">Hydrolase</keyword>
<comment type="subcellular location">
    <subcellularLocation>
        <location evidence="1">Secreted</location>
    </subcellularLocation>
</comment>
<evidence type="ECO:0000313" key="8">
    <source>
        <dbReference type="Proteomes" id="UP000000305"/>
    </source>
</evidence>
<dbReference type="PANTHER" id="PTHR24252">
    <property type="entry name" value="ACROSIN-RELATED"/>
    <property type="match status" value="1"/>
</dbReference>
<feature type="compositionally biased region" description="Low complexity" evidence="5">
    <location>
        <begin position="64"/>
        <end position="80"/>
    </location>
</feature>
<dbReference type="SMART" id="SM00020">
    <property type="entry name" value="Tryp_SPc"/>
    <property type="match status" value="1"/>
</dbReference>
<dbReference type="STRING" id="6669.E9GLN1"/>
<dbReference type="PROSITE" id="PS00134">
    <property type="entry name" value="TRYPSIN_HIS"/>
    <property type="match status" value="1"/>
</dbReference>
<proteinExistence type="predicted"/>
<dbReference type="Proteomes" id="UP000000305">
    <property type="component" value="Unassembled WGS sequence"/>
</dbReference>
<keyword evidence="8" id="KW-1185">Reference proteome</keyword>
<dbReference type="Gene3D" id="2.40.10.10">
    <property type="entry name" value="Trypsin-like serine proteases"/>
    <property type="match status" value="1"/>
</dbReference>
<dbReference type="PhylomeDB" id="E9GLN1"/>
<dbReference type="OrthoDB" id="8440449at2759"/>
<dbReference type="Pfam" id="PF00089">
    <property type="entry name" value="Trypsin"/>
    <property type="match status" value="1"/>
</dbReference>
<dbReference type="GO" id="GO:0004252">
    <property type="term" value="F:serine-type endopeptidase activity"/>
    <property type="evidence" value="ECO:0007669"/>
    <property type="project" value="InterPro"/>
</dbReference>
<dbReference type="InterPro" id="IPR018114">
    <property type="entry name" value="TRYPSIN_HIS"/>
</dbReference>
<name>E9GLN1_DAPPU</name>
<dbReference type="CDD" id="cd00190">
    <property type="entry name" value="Tryp_SPc"/>
    <property type="match status" value="1"/>
</dbReference>
<feature type="region of interest" description="Disordered" evidence="5">
    <location>
        <begin position="64"/>
        <end position="90"/>
    </location>
</feature>
<dbReference type="InterPro" id="IPR009003">
    <property type="entry name" value="Peptidase_S1_PA"/>
</dbReference>
<dbReference type="GO" id="GO:0045087">
    <property type="term" value="P:innate immune response"/>
    <property type="evidence" value="ECO:0000318"/>
    <property type="project" value="GO_Central"/>
</dbReference>
<dbReference type="PROSITE" id="PS00135">
    <property type="entry name" value="TRYPSIN_SER"/>
    <property type="match status" value="1"/>
</dbReference>
<evidence type="ECO:0000256" key="3">
    <source>
        <dbReference type="ARBA" id="ARBA00023157"/>
    </source>
</evidence>
<accession>E9GLN1</accession>
<dbReference type="EMBL" id="GL732551">
    <property type="protein sequence ID" value="EFX79659.1"/>
    <property type="molecule type" value="Genomic_DNA"/>
</dbReference>
<sequence>MASDLAVQTSTRLATSNFANPLPIPMMYAINPYTGLLSQPYPNFPFWPYPHLYKPASSFSDVDNVAASSSSSPQSRQQQNITCGVGPASLPRGKTPTVGIVGGTNAEKNSWPFMVGLRIAGMSTVFCGGSIISTTRILTAAHCVNELSTLDVLGLKVSLGMHSQGDGNTLRDDAQQTRRITRVVYHIDFNMETMVNDVAILTMDPPLNYSKAISPVCLPPAKTDSDQFSKNAAIIGWGLLNSDGSKPVVLQQATVKITKKEKCRRAWDSVVPILNQHICAGADEKGVCQGDSGGPLVVQTRDGSSAWTQVGVTSFGSSCSATSNQPSVFASVAFFRDWIDTYMNS</sequence>
<evidence type="ECO:0000256" key="2">
    <source>
        <dbReference type="ARBA" id="ARBA00022525"/>
    </source>
</evidence>
<dbReference type="GO" id="GO:0005615">
    <property type="term" value="C:extracellular space"/>
    <property type="evidence" value="ECO:0000318"/>
    <property type="project" value="GO_Central"/>
</dbReference>
<dbReference type="InterPro" id="IPR001254">
    <property type="entry name" value="Trypsin_dom"/>
</dbReference>
<evidence type="ECO:0000256" key="5">
    <source>
        <dbReference type="SAM" id="MobiDB-lite"/>
    </source>
</evidence>
<dbReference type="PROSITE" id="PS50240">
    <property type="entry name" value="TRYPSIN_DOM"/>
    <property type="match status" value="1"/>
</dbReference>
<dbReference type="PRINTS" id="PR00722">
    <property type="entry name" value="CHYMOTRYPSIN"/>
</dbReference>
<dbReference type="InterPro" id="IPR033116">
    <property type="entry name" value="TRYPSIN_SER"/>
</dbReference>
<dbReference type="eggNOG" id="KOG3627">
    <property type="taxonomic scope" value="Eukaryota"/>
</dbReference>
<evidence type="ECO:0000256" key="4">
    <source>
        <dbReference type="RuleBase" id="RU363034"/>
    </source>
</evidence>
<keyword evidence="3" id="KW-1015">Disulfide bond</keyword>
<keyword evidence="2" id="KW-0964">Secreted</keyword>
<dbReference type="InterPro" id="IPR043504">
    <property type="entry name" value="Peptidase_S1_PA_chymotrypsin"/>
</dbReference>
<keyword evidence="4" id="KW-0720">Serine protease</keyword>
<evidence type="ECO:0000256" key="1">
    <source>
        <dbReference type="ARBA" id="ARBA00004613"/>
    </source>
</evidence>
<dbReference type="KEGG" id="dpx:DAPPUDRAFT_104230"/>
<evidence type="ECO:0000259" key="6">
    <source>
        <dbReference type="PROSITE" id="PS50240"/>
    </source>
</evidence>
<dbReference type="AlphaFoldDB" id="E9GLN1"/>
<dbReference type="SUPFAM" id="SSF50494">
    <property type="entry name" value="Trypsin-like serine proteases"/>
    <property type="match status" value="1"/>
</dbReference>
<dbReference type="InParanoid" id="E9GLN1"/>